<reference evidence="2 3" key="1">
    <citation type="journal article" date="2009" name="Stand. Genomic Sci.">
        <title>Complete genome sequence of Desulfotomaculum acetoxidans type strain (5575).</title>
        <authorList>
            <person name="Spring S."/>
            <person name="Lapidus A."/>
            <person name="Schroder M."/>
            <person name="Gleim D."/>
            <person name="Sims D."/>
            <person name="Meincke L."/>
            <person name="Glavina Del Rio T."/>
            <person name="Tice H."/>
            <person name="Copeland A."/>
            <person name="Cheng J.F."/>
            <person name="Lucas S."/>
            <person name="Chen F."/>
            <person name="Nolan M."/>
            <person name="Bruce D."/>
            <person name="Goodwin L."/>
            <person name="Pitluck S."/>
            <person name="Ivanova N."/>
            <person name="Mavromatis K."/>
            <person name="Mikhailova N."/>
            <person name="Pati A."/>
            <person name="Chen A."/>
            <person name="Palaniappan K."/>
            <person name="Land M."/>
            <person name="Hauser L."/>
            <person name="Chang Y.J."/>
            <person name="Jeffries C.D."/>
            <person name="Chain P."/>
            <person name="Saunders E."/>
            <person name="Brettin T."/>
            <person name="Detter J.C."/>
            <person name="Goker M."/>
            <person name="Bristow J."/>
            <person name="Eisen J.A."/>
            <person name="Markowitz V."/>
            <person name="Hugenholtz P."/>
            <person name="Kyrpides N.C."/>
            <person name="Klenk H.P."/>
            <person name="Han C."/>
        </authorList>
    </citation>
    <scope>NUCLEOTIDE SEQUENCE [LARGE SCALE GENOMIC DNA]</scope>
    <source>
        <strain evidence="3">ATCC 49208 / DSM 771 / VKM B-1644</strain>
    </source>
</reference>
<name>C8W0H5_DESAS</name>
<dbReference type="Proteomes" id="UP000002217">
    <property type="component" value="Chromosome"/>
</dbReference>
<dbReference type="eggNOG" id="COG0741">
    <property type="taxonomic scope" value="Bacteria"/>
</dbReference>
<keyword evidence="3" id="KW-1185">Reference proteome</keyword>
<accession>C8W0H5</accession>
<evidence type="ECO:0000313" key="3">
    <source>
        <dbReference type="Proteomes" id="UP000002217"/>
    </source>
</evidence>
<feature type="domain" description="Transglycosylase SLT" evidence="1">
    <location>
        <begin position="47"/>
        <end position="162"/>
    </location>
</feature>
<dbReference type="PANTHER" id="PTHR37423:SF2">
    <property type="entry name" value="MEMBRANE-BOUND LYTIC MUREIN TRANSGLYCOSYLASE C"/>
    <property type="match status" value="1"/>
</dbReference>
<dbReference type="AlphaFoldDB" id="C8W0H5"/>
<evidence type="ECO:0000313" key="2">
    <source>
        <dbReference type="EMBL" id="ACV63230.1"/>
    </source>
</evidence>
<dbReference type="Pfam" id="PF01464">
    <property type="entry name" value="SLT"/>
    <property type="match status" value="1"/>
</dbReference>
<dbReference type="Gene3D" id="1.10.530.10">
    <property type="match status" value="1"/>
</dbReference>
<dbReference type="STRING" id="485916.Dtox_2419"/>
<dbReference type="EMBL" id="CP001720">
    <property type="protein sequence ID" value="ACV63230.1"/>
    <property type="molecule type" value="Genomic_DNA"/>
</dbReference>
<evidence type="ECO:0000259" key="1">
    <source>
        <dbReference type="Pfam" id="PF01464"/>
    </source>
</evidence>
<dbReference type="KEGG" id="dae:Dtox_2419"/>
<gene>
    <name evidence="2" type="ordered locus">Dtox_2419</name>
</gene>
<dbReference type="OrthoDB" id="9815002at2"/>
<protein>
    <submittedName>
        <fullName evidence="2">Lytic transglycosylase catalytic</fullName>
    </submittedName>
</protein>
<dbReference type="InterPro" id="IPR008258">
    <property type="entry name" value="Transglycosylase_SLT_dom_1"/>
</dbReference>
<organism evidence="2 3">
    <name type="scientific">Desulfofarcimen acetoxidans (strain ATCC 49208 / DSM 771 / KCTC 5769 / VKM B-1644 / 5575)</name>
    <name type="common">Desulfotomaculum acetoxidans</name>
    <dbReference type="NCBI Taxonomy" id="485916"/>
    <lineage>
        <taxon>Bacteria</taxon>
        <taxon>Bacillati</taxon>
        <taxon>Bacillota</taxon>
        <taxon>Clostridia</taxon>
        <taxon>Eubacteriales</taxon>
        <taxon>Peptococcaceae</taxon>
        <taxon>Desulfofarcimen</taxon>
    </lineage>
</organism>
<dbReference type="CDD" id="cd16896">
    <property type="entry name" value="LT_Slt70-like"/>
    <property type="match status" value="1"/>
</dbReference>
<dbReference type="PANTHER" id="PTHR37423">
    <property type="entry name" value="SOLUBLE LYTIC MUREIN TRANSGLYCOSYLASE-RELATED"/>
    <property type="match status" value="1"/>
</dbReference>
<dbReference type="HOGENOM" id="CLU_065765_7_0_9"/>
<dbReference type="SUPFAM" id="SSF53955">
    <property type="entry name" value="Lysozyme-like"/>
    <property type="match status" value="1"/>
</dbReference>
<proteinExistence type="predicted"/>
<dbReference type="CAZy" id="GH23">
    <property type="family name" value="Glycoside Hydrolase Family 23"/>
</dbReference>
<sequence length="193" mass="22587">MAVSRRRKTRFKIKKFLTLILLVLITTLFLNLDRFGKVLYSFPHRDIIFYYAQANQVDPYLIAAVIKTESNFDNKAVSAKGALGLMQLMPDTAEWIANQMGKNDFKTQDLYNEETNIALGSWYLANLHKEFKGDTILVLASYNGGRGNVKEWLESNHWNGEHNTLDQIPFPETRQFVRKVLWNYKMYNYLYDD</sequence>
<dbReference type="InterPro" id="IPR023346">
    <property type="entry name" value="Lysozyme-like_dom_sf"/>
</dbReference>